<protein>
    <recommendedName>
        <fullName evidence="4">Apple domain-containing protein</fullName>
    </recommendedName>
</protein>
<dbReference type="EMBL" id="CAJOBI010004592">
    <property type="protein sequence ID" value="CAF4006600.1"/>
    <property type="molecule type" value="Genomic_DNA"/>
</dbReference>
<dbReference type="EMBL" id="CAJNOV010016969">
    <property type="protein sequence ID" value="CAF1598138.1"/>
    <property type="molecule type" value="Genomic_DNA"/>
</dbReference>
<evidence type="ECO:0000313" key="6">
    <source>
        <dbReference type="EMBL" id="CAF1683591.1"/>
    </source>
</evidence>
<accession>A0A816HAJ6</accession>
<evidence type="ECO:0000313" key="9">
    <source>
        <dbReference type="Proteomes" id="UP000663834"/>
    </source>
</evidence>
<dbReference type="Proteomes" id="UP000663834">
    <property type="component" value="Unassembled WGS sequence"/>
</dbReference>
<keyword evidence="1" id="KW-0677">Repeat</keyword>
<dbReference type="InterPro" id="IPR052065">
    <property type="entry name" value="Compl_asym_regulator"/>
</dbReference>
<feature type="domain" description="Apple" evidence="4">
    <location>
        <begin position="36"/>
        <end position="117"/>
    </location>
</feature>
<evidence type="ECO:0000313" key="5">
    <source>
        <dbReference type="EMBL" id="CAF1598138.1"/>
    </source>
</evidence>
<dbReference type="PANTHER" id="PTHR22906:SF21">
    <property type="entry name" value="SEMA DOMAIN-CONTAINING PROTEIN"/>
    <property type="match status" value="1"/>
</dbReference>
<dbReference type="PANTHER" id="PTHR22906">
    <property type="entry name" value="PROPERDIN"/>
    <property type="match status" value="1"/>
</dbReference>
<dbReference type="EMBL" id="CAJNRE010013805">
    <property type="protein sequence ID" value="CAF2121863.1"/>
    <property type="molecule type" value="Genomic_DNA"/>
</dbReference>
<dbReference type="Gene3D" id="2.20.100.10">
    <property type="entry name" value="Thrombospondin type-1 (TSP1) repeat"/>
    <property type="match status" value="3"/>
</dbReference>
<feature type="signal peptide" evidence="3">
    <location>
        <begin position="1"/>
        <end position="22"/>
    </location>
</feature>
<sequence length="434" mass="48201">MLAFDMLSTIILVVFFSHTVNAASAAADNNQYMLKLNEEILNKLRISSYRLLTASSYQEFELLNDYQCAIECIKDKDSCTDYAFNDQTHICSLFDDSTEPIDENVIKLRKMLKQKPCDSVKCKPDAICIEDEKPRCVCLNGEPTPENCDKIEIGTWTDYSEWSTCSVTCGEGFQFRKRDCVTANDRNQKISSEKCIGKGTEIQPCTVTSCPVYGLWSSWTPCSTFCGIGAKQRNRSCIPPGSNCGNYTFEQRACGEAHCQRVAGIKETEPDKHSMKGYLAIREGDILCVSKESGAMVKHMADLVCKSIGFTRGSQYAVLTPILNNSTCYPGIICDGTEKTFYDCKFDRSKVSSNVNELFAIITRCIVDGGFSAWSEWSLCTKSCDTGQTTRSRTCTEPAPSELEPETISADPSLAGMNCTGEYTQVKTCNEQQC</sequence>
<evidence type="ECO:0000256" key="2">
    <source>
        <dbReference type="ARBA" id="ARBA00023157"/>
    </source>
</evidence>
<keyword evidence="2" id="KW-1015">Disulfide bond</keyword>
<reference evidence="6" key="1">
    <citation type="submission" date="2021-02" db="EMBL/GenBank/DDBJ databases">
        <authorList>
            <person name="Nowell W R."/>
        </authorList>
    </citation>
    <scope>NUCLEOTIDE SEQUENCE</scope>
</reference>
<comment type="caution">
    <text evidence="6">The sequence shown here is derived from an EMBL/GenBank/DDBJ whole genome shotgun (WGS) entry which is preliminary data.</text>
</comment>
<dbReference type="SUPFAM" id="SSF82895">
    <property type="entry name" value="TSP-1 type 1 repeat"/>
    <property type="match status" value="3"/>
</dbReference>
<evidence type="ECO:0000256" key="1">
    <source>
        <dbReference type="ARBA" id="ARBA00022737"/>
    </source>
</evidence>
<dbReference type="OrthoDB" id="446173at2759"/>
<gene>
    <name evidence="5" type="ORF">CJN711_LOCUS34824</name>
    <name evidence="6" type="ORF">KQP761_LOCUS37595</name>
    <name evidence="7" type="ORF">MBJ925_LOCUS26087</name>
    <name evidence="8" type="ORF">SMN809_LOCUS12234</name>
</gene>
<dbReference type="Proteomes" id="UP000663824">
    <property type="component" value="Unassembled WGS sequence"/>
</dbReference>
<dbReference type="AlphaFoldDB" id="A0A816HAJ6"/>
<dbReference type="Pfam" id="PF00090">
    <property type="entry name" value="TSP_1"/>
    <property type="match status" value="3"/>
</dbReference>
<dbReference type="InterPro" id="IPR003609">
    <property type="entry name" value="Pan_app"/>
</dbReference>
<evidence type="ECO:0000313" key="8">
    <source>
        <dbReference type="EMBL" id="CAF4006600.1"/>
    </source>
</evidence>
<dbReference type="Proteomes" id="UP000663855">
    <property type="component" value="Unassembled WGS sequence"/>
</dbReference>
<dbReference type="InterPro" id="IPR000884">
    <property type="entry name" value="TSP1_rpt"/>
</dbReference>
<dbReference type="FunFam" id="2.20.100.10:FF:000001">
    <property type="entry name" value="semaphorin-5A isoform X1"/>
    <property type="match status" value="1"/>
</dbReference>
<dbReference type="InterPro" id="IPR036383">
    <property type="entry name" value="TSP1_rpt_sf"/>
</dbReference>
<dbReference type="EMBL" id="CAJNOW010021275">
    <property type="protein sequence ID" value="CAF1683591.1"/>
    <property type="molecule type" value="Genomic_DNA"/>
</dbReference>
<feature type="chain" id="PRO_5035609485" description="Apple domain-containing protein" evidence="3">
    <location>
        <begin position="23"/>
        <end position="434"/>
    </location>
</feature>
<proteinExistence type="predicted"/>
<dbReference type="Proteomes" id="UP000676336">
    <property type="component" value="Unassembled WGS sequence"/>
</dbReference>
<dbReference type="SMART" id="SM00209">
    <property type="entry name" value="TSP1"/>
    <property type="match status" value="3"/>
</dbReference>
<name>A0A816HAJ6_9BILA</name>
<evidence type="ECO:0000256" key="3">
    <source>
        <dbReference type="SAM" id="SignalP"/>
    </source>
</evidence>
<dbReference type="PROSITE" id="PS50948">
    <property type="entry name" value="PAN"/>
    <property type="match status" value="1"/>
</dbReference>
<organism evidence="6 9">
    <name type="scientific">Rotaria magnacalcarata</name>
    <dbReference type="NCBI Taxonomy" id="392030"/>
    <lineage>
        <taxon>Eukaryota</taxon>
        <taxon>Metazoa</taxon>
        <taxon>Spiralia</taxon>
        <taxon>Gnathifera</taxon>
        <taxon>Rotifera</taxon>
        <taxon>Eurotatoria</taxon>
        <taxon>Bdelloidea</taxon>
        <taxon>Philodinida</taxon>
        <taxon>Philodinidae</taxon>
        <taxon>Rotaria</taxon>
    </lineage>
</organism>
<evidence type="ECO:0000313" key="7">
    <source>
        <dbReference type="EMBL" id="CAF2121863.1"/>
    </source>
</evidence>
<dbReference type="PROSITE" id="PS50092">
    <property type="entry name" value="TSP1"/>
    <property type="match status" value="3"/>
</dbReference>
<keyword evidence="3" id="KW-0732">Signal</keyword>
<evidence type="ECO:0000259" key="4">
    <source>
        <dbReference type="PROSITE" id="PS50948"/>
    </source>
</evidence>